<reference evidence="1" key="1">
    <citation type="submission" date="2018-02" db="EMBL/GenBank/DDBJ databases">
        <title>Rhizophora mucronata_Transcriptome.</title>
        <authorList>
            <person name="Meera S.P."/>
            <person name="Sreeshan A."/>
            <person name="Augustine A."/>
        </authorList>
    </citation>
    <scope>NUCLEOTIDE SEQUENCE</scope>
    <source>
        <tissue evidence="1">Leaf</tissue>
    </source>
</reference>
<dbReference type="AlphaFoldDB" id="A0A2P2NXF0"/>
<evidence type="ECO:0000313" key="1">
    <source>
        <dbReference type="EMBL" id="MBX47133.1"/>
    </source>
</evidence>
<organism evidence="1">
    <name type="scientific">Rhizophora mucronata</name>
    <name type="common">Asiatic mangrove</name>
    <dbReference type="NCBI Taxonomy" id="61149"/>
    <lineage>
        <taxon>Eukaryota</taxon>
        <taxon>Viridiplantae</taxon>
        <taxon>Streptophyta</taxon>
        <taxon>Embryophyta</taxon>
        <taxon>Tracheophyta</taxon>
        <taxon>Spermatophyta</taxon>
        <taxon>Magnoliopsida</taxon>
        <taxon>eudicotyledons</taxon>
        <taxon>Gunneridae</taxon>
        <taxon>Pentapetalae</taxon>
        <taxon>rosids</taxon>
        <taxon>fabids</taxon>
        <taxon>Malpighiales</taxon>
        <taxon>Rhizophoraceae</taxon>
        <taxon>Rhizophora</taxon>
    </lineage>
</organism>
<accession>A0A2P2NXF0</accession>
<sequence>MIMAGANVMKLVTIHDRVRETGKELCYFVM</sequence>
<name>A0A2P2NXF0_RHIMU</name>
<protein>
    <submittedName>
        <fullName evidence="1">Uncharacterized protein</fullName>
    </submittedName>
</protein>
<dbReference type="EMBL" id="GGEC01066649">
    <property type="protein sequence ID" value="MBX47133.1"/>
    <property type="molecule type" value="Transcribed_RNA"/>
</dbReference>
<proteinExistence type="predicted"/>